<keyword evidence="1" id="KW-0812">Transmembrane</keyword>
<name>A0A5N7MVM2_9HYPH</name>
<evidence type="ECO:0000256" key="1">
    <source>
        <dbReference type="SAM" id="Phobius"/>
    </source>
</evidence>
<proteinExistence type="predicted"/>
<evidence type="ECO:0000313" key="2">
    <source>
        <dbReference type="EMBL" id="MPR31043.1"/>
    </source>
</evidence>
<dbReference type="Proteomes" id="UP000403266">
    <property type="component" value="Unassembled WGS sequence"/>
</dbReference>
<dbReference type="RefSeq" id="WP_152718170.1">
    <property type="nucleotide sequence ID" value="NZ_VOSJ01000561.1"/>
</dbReference>
<gene>
    <name evidence="2" type="ORF">FS320_40575</name>
</gene>
<comment type="caution">
    <text evidence="2">The sequence shown here is derived from an EMBL/GenBank/DDBJ whole genome shotgun (WGS) entry which is preliminary data.</text>
</comment>
<evidence type="ECO:0000313" key="3">
    <source>
        <dbReference type="Proteomes" id="UP000403266"/>
    </source>
</evidence>
<evidence type="ECO:0008006" key="4">
    <source>
        <dbReference type="Google" id="ProtNLM"/>
    </source>
</evidence>
<keyword evidence="3" id="KW-1185">Reference proteome</keyword>
<dbReference type="EMBL" id="VOSK01000522">
    <property type="protein sequence ID" value="MPR31043.1"/>
    <property type="molecule type" value="Genomic_DNA"/>
</dbReference>
<dbReference type="AlphaFoldDB" id="A0A5N7MVM2"/>
<protein>
    <recommendedName>
        <fullName evidence="4">DUF4760 domain-containing protein</fullName>
    </recommendedName>
</protein>
<accession>A0A5N7MVM2</accession>
<dbReference type="OrthoDB" id="8264082at2"/>
<sequence>MSKRSLDLSLIALTVAFLVFVVVFNEDPGVRVALFGDVLPETTWHAKAIYKALYDIGMGGLVSVLFYLLLVRIPENSKRRRIRRSLEVQFRRFKQDCLYVMLGTVNGSIDPRLADELLDQKAFRSYFKGKATATQDRWDVFLNNIDENELSQILRSMEILREEINFALGATDVPTDDAFNFLKRLSIASHSLQRTELGYDTIKPLSGFLWTLFSGFDIISGYQEEDVFEKMIRSI</sequence>
<feature type="transmembrane region" description="Helical" evidence="1">
    <location>
        <begin position="49"/>
        <end position="71"/>
    </location>
</feature>
<keyword evidence="1" id="KW-1133">Transmembrane helix</keyword>
<reference evidence="2 3" key="1">
    <citation type="journal article" date="2019" name="Syst. Appl. Microbiol.">
        <title>Microvirga tunisiensis sp. nov., a root nodule symbiotic bacterium isolated from Lupinus micranthus and L. luteus grown in Northern Tunisia.</title>
        <authorList>
            <person name="Msaddak A."/>
            <person name="Rejili M."/>
            <person name="Duran D."/>
            <person name="Mars M."/>
            <person name="Palacios J.M."/>
            <person name="Ruiz-Argueso T."/>
            <person name="Rey L."/>
            <person name="Imperial J."/>
        </authorList>
    </citation>
    <scope>NUCLEOTIDE SEQUENCE [LARGE SCALE GENOMIC DNA]</scope>
    <source>
        <strain evidence="2 3">Lmie10</strain>
    </source>
</reference>
<keyword evidence="1" id="KW-0472">Membrane</keyword>
<organism evidence="2 3">
    <name type="scientific">Microvirga tunisiensis</name>
    <dbReference type="NCBI Taxonomy" id="2108360"/>
    <lineage>
        <taxon>Bacteria</taxon>
        <taxon>Pseudomonadati</taxon>
        <taxon>Pseudomonadota</taxon>
        <taxon>Alphaproteobacteria</taxon>
        <taxon>Hyphomicrobiales</taxon>
        <taxon>Methylobacteriaceae</taxon>
        <taxon>Microvirga</taxon>
    </lineage>
</organism>